<dbReference type="GO" id="GO:0005789">
    <property type="term" value="C:endoplasmic reticulum membrane"/>
    <property type="evidence" value="ECO:0007669"/>
    <property type="project" value="TreeGrafter"/>
</dbReference>
<dbReference type="CDD" id="cd15863">
    <property type="entry name" value="SNARE_GS27"/>
    <property type="match status" value="1"/>
</dbReference>
<dbReference type="STRING" id="151549.A0A4C1YSV1"/>
<dbReference type="EMBL" id="BGZK01001364">
    <property type="protein sequence ID" value="GBP78270.1"/>
    <property type="molecule type" value="Genomic_DNA"/>
</dbReference>
<keyword evidence="4" id="KW-0653">Protein transport</keyword>
<evidence type="ECO:0000256" key="4">
    <source>
        <dbReference type="ARBA" id="ARBA00022927"/>
    </source>
</evidence>
<sequence>MNTLTEYTREVAASAVALHPVSVSSACSLPLFSFHQPDSLPFPIPSQEAGNASVSSVMEELYHKTNQMVQETSDLFHKLEKDPINYEETEKNIQSKINAITANCERLEVYVFKTPINQRPIAKMRCDQLKYDNKHIQAALTNYQRRRLQREREREERENLLSRRFGNDHTAITVDYTAQEKLSLENSHRNVDEMLHTGSHILDTLKYNRETLKGAHRRLIDLANTLGLSMLQYPLLKKGSHRTSIFCLVECLLP</sequence>
<dbReference type="GO" id="GO:0005794">
    <property type="term" value="C:Golgi apparatus"/>
    <property type="evidence" value="ECO:0007669"/>
    <property type="project" value="TreeGrafter"/>
</dbReference>
<dbReference type="GO" id="GO:0006906">
    <property type="term" value="P:vesicle fusion"/>
    <property type="evidence" value="ECO:0007669"/>
    <property type="project" value="TreeGrafter"/>
</dbReference>
<keyword evidence="2" id="KW-0813">Transport</keyword>
<keyword evidence="6" id="KW-0472">Membrane</keyword>
<dbReference type="GO" id="GO:0031902">
    <property type="term" value="C:late endosome membrane"/>
    <property type="evidence" value="ECO:0007669"/>
    <property type="project" value="TreeGrafter"/>
</dbReference>
<evidence type="ECO:0000256" key="2">
    <source>
        <dbReference type="ARBA" id="ARBA00022448"/>
    </source>
</evidence>
<dbReference type="Proteomes" id="UP000299102">
    <property type="component" value="Unassembled WGS sequence"/>
</dbReference>
<dbReference type="GO" id="GO:0000149">
    <property type="term" value="F:SNARE binding"/>
    <property type="evidence" value="ECO:0007669"/>
    <property type="project" value="TreeGrafter"/>
</dbReference>
<gene>
    <name evidence="7" type="primary">Gosr2</name>
    <name evidence="7" type="ORF">EVAR_57116_1</name>
</gene>
<evidence type="ECO:0000256" key="6">
    <source>
        <dbReference type="ARBA" id="ARBA00023136"/>
    </source>
</evidence>
<dbReference type="OrthoDB" id="158360at2759"/>
<reference evidence="7 8" key="1">
    <citation type="journal article" date="2019" name="Commun. Biol.">
        <title>The bagworm genome reveals a unique fibroin gene that provides high tensile strength.</title>
        <authorList>
            <person name="Kono N."/>
            <person name="Nakamura H."/>
            <person name="Ohtoshi R."/>
            <person name="Tomita M."/>
            <person name="Numata K."/>
            <person name="Arakawa K."/>
        </authorList>
    </citation>
    <scope>NUCLEOTIDE SEQUENCE [LARGE SCALE GENOMIC DNA]</scope>
</reference>
<dbReference type="GO" id="GO:0031201">
    <property type="term" value="C:SNARE complex"/>
    <property type="evidence" value="ECO:0007669"/>
    <property type="project" value="TreeGrafter"/>
</dbReference>
<dbReference type="SUPFAM" id="SSF58038">
    <property type="entry name" value="SNARE fusion complex"/>
    <property type="match status" value="1"/>
</dbReference>
<evidence type="ECO:0000256" key="3">
    <source>
        <dbReference type="ARBA" id="ARBA00022692"/>
    </source>
</evidence>
<dbReference type="PANTHER" id="PTHR21230:SF1">
    <property type="entry name" value="GOLGI SNAP RECEPTOR COMPLEX MEMBER 2"/>
    <property type="match status" value="1"/>
</dbReference>
<accession>A0A4C1YSV1</accession>
<keyword evidence="3" id="KW-0812">Transmembrane</keyword>
<dbReference type="Gene3D" id="1.20.5.110">
    <property type="match status" value="1"/>
</dbReference>
<dbReference type="GO" id="GO:0015031">
    <property type="term" value="P:protein transport"/>
    <property type="evidence" value="ECO:0007669"/>
    <property type="project" value="UniProtKB-KW"/>
</dbReference>
<dbReference type="PANTHER" id="PTHR21230">
    <property type="entry name" value="VESICLE TRANSPORT V-SNARE PROTEIN VTI1-RELATED"/>
    <property type="match status" value="1"/>
</dbReference>
<dbReference type="AlphaFoldDB" id="A0A4C1YSV1"/>
<keyword evidence="7" id="KW-0675">Receptor</keyword>
<dbReference type="GO" id="GO:0005484">
    <property type="term" value="F:SNAP receptor activity"/>
    <property type="evidence" value="ECO:0007669"/>
    <property type="project" value="TreeGrafter"/>
</dbReference>
<name>A0A4C1YSV1_EUMVA</name>
<comment type="subcellular location">
    <subcellularLocation>
        <location evidence="1">Membrane</location>
        <topology evidence="1">Single-pass type IV membrane protein</topology>
    </subcellularLocation>
</comment>
<evidence type="ECO:0000256" key="5">
    <source>
        <dbReference type="ARBA" id="ARBA00022989"/>
    </source>
</evidence>
<organism evidence="7 8">
    <name type="scientific">Eumeta variegata</name>
    <name type="common">Bagworm moth</name>
    <name type="synonym">Eumeta japonica</name>
    <dbReference type="NCBI Taxonomy" id="151549"/>
    <lineage>
        <taxon>Eukaryota</taxon>
        <taxon>Metazoa</taxon>
        <taxon>Ecdysozoa</taxon>
        <taxon>Arthropoda</taxon>
        <taxon>Hexapoda</taxon>
        <taxon>Insecta</taxon>
        <taxon>Pterygota</taxon>
        <taxon>Neoptera</taxon>
        <taxon>Endopterygota</taxon>
        <taxon>Lepidoptera</taxon>
        <taxon>Glossata</taxon>
        <taxon>Ditrysia</taxon>
        <taxon>Tineoidea</taxon>
        <taxon>Psychidae</taxon>
        <taxon>Oiketicinae</taxon>
        <taxon>Eumeta</taxon>
    </lineage>
</organism>
<evidence type="ECO:0000256" key="1">
    <source>
        <dbReference type="ARBA" id="ARBA00004211"/>
    </source>
</evidence>
<evidence type="ECO:0000313" key="8">
    <source>
        <dbReference type="Proteomes" id="UP000299102"/>
    </source>
</evidence>
<keyword evidence="5" id="KW-1133">Transmembrane helix</keyword>
<keyword evidence="8" id="KW-1185">Reference proteome</keyword>
<proteinExistence type="predicted"/>
<dbReference type="Pfam" id="PF12352">
    <property type="entry name" value="V-SNARE_C"/>
    <property type="match status" value="1"/>
</dbReference>
<dbReference type="GO" id="GO:0012507">
    <property type="term" value="C:ER to Golgi transport vesicle membrane"/>
    <property type="evidence" value="ECO:0007669"/>
    <property type="project" value="TreeGrafter"/>
</dbReference>
<comment type="caution">
    <text evidence="7">The sequence shown here is derived from an EMBL/GenBank/DDBJ whole genome shotgun (WGS) entry which is preliminary data.</text>
</comment>
<evidence type="ECO:0000313" key="7">
    <source>
        <dbReference type="EMBL" id="GBP78270.1"/>
    </source>
</evidence>
<protein>
    <submittedName>
        <fullName evidence="7">Golgi SNAP receptor complex member 2</fullName>
    </submittedName>
</protein>